<dbReference type="Proteomes" id="UP000176527">
    <property type="component" value="Unassembled WGS sequence"/>
</dbReference>
<accession>A0A1F5KDE1</accession>
<dbReference type="EMBL" id="MFDE01000008">
    <property type="protein sequence ID" value="OGE38956.1"/>
    <property type="molecule type" value="Genomic_DNA"/>
</dbReference>
<reference evidence="2 3" key="1">
    <citation type="journal article" date="2016" name="Nat. Commun.">
        <title>Thousands of microbial genomes shed light on interconnected biogeochemical processes in an aquifer system.</title>
        <authorList>
            <person name="Anantharaman K."/>
            <person name="Brown C.T."/>
            <person name="Hug L.A."/>
            <person name="Sharon I."/>
            <person name="Castelle C.J."/>
            <person name="Probst A.J."/>
            <person name="Thomas B.C."/>
            <person name="Singh A."/>
            <person name="Wilkins M.J."/>
            <person name="Karaoz U."/>
            <person name="Brodie E.L."/>
            <person name="Williams K.H."/>
            <person name="Hubbard S.S."/>
            <person name="Banfield J.F."/>
        </authorList>
    </citation>
    <scope>NUCLEOTIDE SEQUENCE [LARGE SCALE GENOMIC DNA]</scope>
</reference>
<keyword evidence="1" id="KW-1133">Transmembrane helix</keyword>
<dbReference type="AlphaFoldDB" id="A0A1F5KDE1"/>
<feature type="transmembrane region" description="Helical" evidence="1">
    <location>
        <begin position="6"/>
        <end position="25"/>
    </location>
</feature>
<keyword evidence="1" id="KW-0472">Membrane</keyword>
<proteinExistence type="predicted"/>
<gene>
    <name evidence="2" type="ORF">A3F00_01975</name>
</gene>
<evidence type="ECO:0000313" key="2">
    <source>
        <dbReference type="EMBL" id="OGE38956.1"/>
    </source>
</evidence>
<name>A0A1F5KDE1_9BACT</name>
<keyword evidence="1" id="KW-0812">Transmembrane</keyword>
<organism evidence="2 3">
    <name type="scientific">Candidatus Daviesbacteria bacterium RIFCSPHIGHO2_12_FULL_37_11</name>
    <dbReference type="NCBI Taxonomy" id="1797777"/>
    <lineage>
        <taxon>Bacteria</taxon>
        <taxon>Candidatus Daviesiibacteriota</taxon>
    </lineage>
</organism>
<evidence type="ECO:0000313" key="3">
    <source>
        <dbReference type="Proteomes" id="UP000176527"/>
    </source>
</evidence>
<sequence>MPNIDFVSITALIIVTISGFLFFYLQKKHQLPSEPDSYQEKGYKILQNASKKAQAILGMAELDAIKISADTRFYREKLAERFDKEAEIASKLASELIKLNSQKTVDEFNIYMNQLKSDLEKSNKDFTDYLIYLKNDADAQKNQSQDAVKQQILQIFVKFEENLSQFLMASEQRSVQSIELELSAARQLIETYKQQQLKLIDENVIAMLEKTLSLVLAKKMSLQDQVDLVYEALEKAKAEKFII</sequence>
<comment type="caution">
    <text evidence="2">The sequence shown here is derived from an EMBL/GenBank/DDBJ whole genome shotgun (WGS) entry which is preliminary data.</text>
</comment>
<evidence type="ECO:0000256" key="1">
    <source>
        <dbReference type="SAM" id="Phobius"/>
    </source>
</evidence>
<protein>
    <submittedName>
        <fullName evidence="2">Uncharacterized protein</fullName>
    </submittedName>
</protein>